<reference evidence="13" key="1">
    <citation type="submission" date="2021-12" db="EMBL/GenBank/DDBJ databases">
        <authorList>
            <person name="King R."/>
        </authorList>
    </citation>
    <scope>NUCLEOTIDE SEQUENCE</scope>
</reference>
<dbReference type="InterPro" id="IPR013105">
    <property type="entry name" value="TPR_2"/>
</dbReference>
<feature type="region of interest" description="Disordered" evidence="10">
    <location>
        <begin position="2271"/>
        <end position="2308"/>
    </location>
</feature>
<dbReference type="Pfam" id="PF00638">
    <property type="entry name" value="Ran_BP1"/>
    <property type="match status" value="4"/>
</dbReference>
<keyword evidence="4 7" id="KW-0863">Zinc-finger</keyword>
<feature type="repeat" description="TPR" evidence="8">
    <location>
        <begin position="59"/>
        <end position="92"/>
    </location>
</feature>
<evidence type="ECO:0000256" key="7">
    <source>
        <dbReference type="PROSITE-ProRule" id="PRU00322"/>
    </source>
</evidence>
<dbReference type="Proteomes" id="UP001153292">
    <property type="component" value="Chromosome 5"/>
</dbReference>
<feature type="domain" description="RanBP2-type" evidence="12">
    <location>
        <begin position="1683"/>
        <end position="1712"/>
    </location>
</feature>
<feature type="compositionally biased region" description="Polar residues" evidence="10">
    <location>
        <begin position="2324"/>
        <end position="2345"/>
    </location>
</feature>
<feature type="region of interest" description="Disordered" evidence="10">
    <location>
        <begin position="2860"/>
        <end position="2879"/>
    </location>
</feature>
<accession>A0ABN8B8R5</accession>
<feature type="region of interest" description="Disordered" evidence="10">
    <location>
        <begin position="1441"/>
        <end position="1460"/>
    </location>
</feature>
<proteinExistence type="predicted"/>
<dbReference type="PANTHER" id="PTHR23138:SF87">
    <property type="entry name" value="E3 SUMO-PROTEIN LIGASE RANBP2"/>
    <property type="match status" value="1"/>
</dbReference>
<dbReference type="PROSITE" id="PS50196">
    <property type="entry name" value="RANBD1"/>
    <property type="match status" value="4"/>
</dbReference>
<dbReference type="CDD" id="cd13174">
    <property type="entry name" value="RanBD4_RanBP2_insect-like"/>
    <property type="match status" value="1"/>
</dbReference>
<dbReference type="PROSITE" id="PS50005">
    <property type="entry name" value="TPR"/>
    <property type="match status" value="1"/>
</dbReference>
<dbReference type="SUPFAM" id="SSF50729">
    <property type="entry name" value="PH domain-like"/>
    <property type="match status" value="4"/>
</dbReference>
<feature type="compositionally biased region" description="Basic residues" evidence="10">
    <location>
        <begin position="1992"/>
        <end position="2001"/>
    </location>
</feature>
<evidence type="ECO:0000256" key="8">
    <source>
        <dbReference type="PROSITE-ProRule" id="PRU00339"/>
    </source>
</evidence>
<feature type="region of interest" description="Disordered" evidence="10">
    <location>
        <begin position="2486"/>
        <end position="2522"/>
    </location>
</feature>
<organism evidence="13 14">
    <name type="scientific">Chilo suppressalis</name>
    <name type="common">Asiatic rice borer moth</name>
    <dbReference type="NCBI Taxonomy" id="168631"/>
    <lineage>
        <taxon>Eukaryota</taxon>
        <taxon>Metazoa</taxon>
        <taxon>Ecdysozoa</taxon>
        <taxon>Arthropoda</taxon>
        <taxon>Hexapoda</taxon>
        <taxon>Insecta</taxon>
        <taxon>Pterygota</taxon>
        <taxon>Neoptera</taxon>
        <taxon>Endopterygota</taxon>
        <taxon>Lepidoptera</taxon>
        <taxon>Glossata</taxon>
        <taxon>Ditrysia</taxon>
        <taxon>Pyraloidea</taxon>
        <taxon>Crambidae</taxon>
        <taxon>Crambinae</taxon>
        <taxon>Chilo</taxon>
    </lineage>
</organism>
<feature type="coiled-coil region" evidence="9">
    <location>
        <begin position="878"/>
        <end position="929"/>
    </location>
</feature>
<feature type="compositionally biased region" description="Polar residues" evidence="10">
    <location>
        <begin position="2275"/>
        <end position="2292"/>
    </location>
</feature>
<dbReference type="CDD" id="cd13171">
    <property type="entry name" value="RanBD1_RanBP2_insect-like"/>
    <property type="match status" value="1"/>
</dbReference>
<dbReference type="InterPro" id="IPR000156">
    <property type="entry name" value="Ran_bind_dom"/>
</dbReference>
<dbReference type="InterPro" id="IPR045255">
    <property type="entry name" value="RanBP1-like"/>
</dbReference>
<dbReference type="InterPro" id="IPR011990">
    <property type="entry name" value="TPR-like_helical_dom_sf"/>
</dbReference>
<dbReference type="SUPFAM" id="SSF48452">
    <property type="entry name" value="TPR-like"/>
    <property type="match status" value="1"/>
</dbReference>
<feature type="domain" description="RanBD1" evidence="11">
    <location>
        <begin position="1519"/>
        <end position="1656"/>
    </location>
</feature>
<dbReference type="InterPro" id="IPR001876">
    <property type="entry name" value="Znf_RanBP2"/>
</dbReference>
<feature type="domain" description="RanBD1" evidence="11">
    <location>
        <begin position="2600"/>
        <end position="2737"/>
    </location>
</feature>
<gene>
    <name evidence="13" type="ORF">CHILSU_LOCUS9410</name>
</gene>
<evidence type="ECO:0000256" key="9">
    <source>
        <dbReference type="SAM" id="Coils"/>
    </source>
</evidence>
<dbReference type="SMART" id="SM00547">
    <property type="entry name" value="ZnF_RBZ"/>
    <property type="match status" value="3"/>
</dbReference>
<evidence type="ECO:0000256" key="10">
    <source>
        <dbReference type="SAM" id="MobiDB-lite"/>
    </source>
</evidence>
<evidence type="ECO:0000256" key="4">
    <source>
        <dbReference type="ARBA" id="ARBA00022771"/>
    </source>
</evidence>
<dbReference type="InterPro" id="IPR036443">
    <property type="entry name" value="Znf_RanBP2_sf"/>
</dbReference>
<dbReference type="Gene3D" id="4.10.1060.10">
    <property type="entry name" value="Zinc finger, RanBP2-type"/>
    <property type="match status" value="3"/>
</dbReference>
<keyword evidence="3" id="KW-0677">Repeat</keyword>
<evidence type="ECO:0000313" key="14">
    <source>
        <dbReference type="Proteomes" id="UP001153292"/>
    </source>
</evidence>
<keyword evidence="6" id="KW-0862">Zinc</keyword>
<feature type="domain" description="RanBD1" evidence="11">
    <location>
        <begin position="1251"/>
        <end position="1385"/>
    </location>
</feature>
<protein>
    <recommendedName>
        <fullName evidence="15">E3 SUMO-protein ligase RanBP2</fullName>
    </recommendedName>
</protein>
<feature type="compositionally biased region" description="Basic and acidic residues" evidence="10">
    <location>
        <begin position="2513"/>
        <end position="2522"/>
    </location>
</feature>
<dbReference type="PROSITE" id="PS01358">
    <property type="entry name" value="ZF_RANBP2_1"/>
    <property type="match status" value="3"/>
</dbReference>
<evidence type="ECO:0000256" key="2">
    <source>
        <dbReference type="ARBA" id="ARBA00022723"/>
    </source>
</evidence>
<dbReference type="Pfam" id="PF07719">
    <property type="entry name" value="TPR_2"/>
    <property type="match status" value="1"/>
</dbReference>
<evidence type="ECO:0000256" key="1">
    <source>
        <dbReference type="ARBA" id="ARBA00022553"/>
    </source>
</evidence>
<evidence type="ECO:0000256" key="6">
    <source>
        <dbReference type="ARBA" id="ARBA00022833"/>
    </source>
</evidence>
<evidence type="ECO:0000256" key="5">
    <source>
        <dbReference type="ARBA" id="ARBA00022803"/>
    </source>
</evidence>
<dbReference type="InterPro" id="IPR011993">
    <property type="entry name" value="PH-like_dom_sf"/>
</dbReference>
<feature type="region of interest" description="Disordered" evidence="10">
    <location>
        <begin position="2324"/>
        <end position="2369"/>
    </location>
</feature>
<feature type="domain" description="RanBD1" evidence="11">
    <location>
        <begin position="2026"/>
        <end position="2158"/>
    </location>
</feature>
<dbReference type="Gene3D" id="2.30.29.30">
    <property type="entry name" value="Pleckstrin-homology domain (PH domain)/Phosphotyrosine-binding domain (PTB)"/>
    <property type="match status" value="4"/>
</dbReference>
<keyword evidence="1" id="KW-0597">Phosphoprotein</keyword>
<keyword evidence="14" id="KW-1185">Reference proteome</keyword>
<keyword evidence="5 8" id="KW-0802">TPR repeat</keyword>
<dbReference type="PANTHER" id="PTHR23138">
    <property type="entry name" value="RAN BINDING PROTEIN"/>
    <property type="match status" value="1"/>
</dbReference>
<dbReference type="SUPFAM" id="SSF90209">
    <property type="entry name" value="Ran binding protein zinc finger-like"/>
    <property type="match status" value="1"/>
</dbReference>
<sequence length="3002" mass="335228">MYRNKKDVDKHVENLISKLSVKEFKTRSYSVARLYYEVGDYASCQRYVEQYLTQKDNNAAAYKLLGQALHKLGQKEKALEQYRTSLDIDPTQTSTILDICELLVDDEILIDTGRAKYWCEKAEATFPRHPVTFRLREKLMSISNPNPGALVDLLTAELTIRPKDPQLHARLLKHYIHTNQITEAINHSCNVEFAEKTFRSNYAWYESLAELLKHNSHDFKDWLFQLLLLTVREHMCILSLTDTPGSSKSLIEANELLFLYDQDIENVSKAGATPGFGEFHANLLQHHRGQFLFHAATFLLKRAKKDQLNWHIATKFSAPLMLMAWHIGSNNTKVNWLFQAPEKQQLAARRWYLESVYRCSQAGHYLLSQSQDKSQSYIDQISQCCSGTHWRDKIYEKLFTSRPHLARIKSSHFVTSGAYTTPTLKLPRKIEVEVLDDEALMEYPNSLHHFVWVLLCYKNFAHFKCSIFDAITPSATNTGPESMNKIDIEAFLYCSALTTKQQKPNAHYVCTDKPAVLPANITDLMCTISQLKWWDCAYKFSQNELGTELTDIRGTLCRGIEVVRCIDSHGLDPELLCVLGRIFSEKAKLTTETEYKNKYEQRAVLYYSSAIPLLEKLKSKVVIKLPEKRIFDYTHKELSAKELNSLIEESKLMVALSYINDSENEKAIGMLSGLKSPEAFYHLSQTYRKVAIDENNQGDKYVSLLLKARTTAYKAMDGWKHSETHKNNPLFSDTQDLIEELDSLINKIDPDLSGSVVNELDGKYSSDENVSLIGSDHTVMRSKFPPFRNISSTPKAPANANNITNYRTAIDSQILENTRLDQRYLERIETEIKNLQKRDTTINNFMQETKQWFEENRKLGNEIITTIHSNIQNTTDQFKLLKISVDQVKDQIDECRNECKDVGELKKQIAEMKKEINKLKKTSSEQNINESDLYNLEDDYRTSESTSTFTPQLPFVPPVMPPFNQRLVPPFPVPPNPYQLYNQNLYNLYNQYTQFGQSAQVPGAPPIFDPSRGQINYPGVYPTPEAMYLDVAQLVPPPLGGIPAAPTVSAPSAQVAPSLSTVTSIPTVSSVSMPPTITTVSSSKTVPKVEPKDIPRSLPINVVITSSDPLPTCTTTPAPILSVTIPSKHIKGSPHNYQIPMPITTDTKAIAPPVFSFPSSDSKMGLNNAGNISNNSWNQSSVFKIAATSNLTPVTHTTESFFSNSKSGDLLDNSKTVVDGVLNTSADLSLNKSRTLSERSNTSVEYDPCPDFKPIIPLPAEVKVTTGEEDETVIFSSRAKLFRFVDKQWKERGLGEMKLLKHNVTGKVRVLMRREQIHKICANHIITSNMEIKPMKNETKAYFWVANDFADETVVLEKFCIRFKTADIASQFYEKFEQARKECSSPNVSIDRIEDDKQINTVDKLRDQQNTPAKNNSDLFSVINSNKPGFTVGGFTFSSTPTFKPVTEQPNPESKPTEPSVTKANIFSTLSFKPNTSSPFNNIFTTSSQSVNTAASEKKDATSTLNTSDTVEEFEPNVEFEPVIPLPALVDQKTGEEDEIVLFEHRAKLLRFDTNGKEWKERGLGNIKLLVHKDNFQKVRLLMRREQIMKVCCNHALSKEMTFQKMPNMDKAVTWCAKDFSDGELISETFCLRFKTVQTCDEFMEIVKSAQSKMKDDTKAAKEDNNLAKQNTHIGFGDKFKPKPGAWSCNMCYTNNLESFDKCACCEQPKPQTNSKPVISTNTSTSSIPTTTSNVITNSNWGEAFKPKPGTWECKECLIRNEATSDSCSACNTVRDSTAAVKSTPKVTSDEGFKFKFGMSVTNTQTPKEMAGTGTAGWGDKFKPKEGSWECQQCFVRNEADSKKCSACSNPKDPSDVSSDSKSIFGCIGTGQKFNFGIPANSAVATKSNQPQTNQNSSIFDGTGAHKFSFGIPSTTPNNATSVVAFGEQKSLPSNIIFATPKAPDNQSPLNFSLKINDQGDVNVTPKVAEQKDEQHKTQFGGTFDFVFKPKTPPKAKHSVKSPKSEKGDESDGNEYASEDEGHHIHFSPVIPLPDKVEVVTGEENETVLYCHRAKLFRFVSSEWKERGIGVVKILKHKDTGKLRVLMRREQVLKICLNHELTAEITYTPKDDKTWLFAANDFSDGELSLQHFCLRFKNKETATEFKEAVDNARGEKTKDIKSDTIKKQDNDQEDVVFVNEIQASTEDKQKAKELMLPENFFTYKMKENCQGCRGCDLDDNAKSSVTTTAVTSAITTPVKTSTSSFSSPLNSFYGTPANFDKTVDVSLFRTPLGSLGSNTKSTSPLSTNSNNAKDNDTTNKENSLSQKPNIFSNLVEQKTLFGSSQNKANNAPSVTDAQAPPSTKGTGILAPPKLSSTLAKPDDEKPSADPKSIFGAAQNNSLFGKNNSLFGNFSSGGSMNKSVFGFTAENTTGNSDKQEFKSIFGGDDKTSTNLFSGSSQGSLFGPGALTNNQAKPTGSIFGTSGITTLGNTNPSQVFGGGRSIFGNNNQTPTWTLNTNSDQKKPDVATQDSTVKKTDDPKVVTGDKKDVPFKVDNNLSFAALSSSGPGFDVQKKADFQWEGAGQQLFTAAQKEAADAQQNQSGAGSDAAAGADEEYDPHYEPIVPLPDKIVVTTGEEDEEKMFGERCKLYRYDEKTREWKERGVGEMKVLYHPERKTFRLLLRREQVHKAVLNMLVFMDLELLPMKNSDRAWTWAGRNYAESAAGEQETLAVRFKSVDLATGFRDKVVECVRSAAGQQETLAVRFKFVDLATGFRDKVVECVRVISFSFNFSTITYYVRNYTKFAAIQQERLAVRFKSVDLATGFRDKIGMVSGCAKFAAGQQETLAKLQAAAAQVIREEKASTENAFSTVTPLRLPKHLQDSARADKAMSDKAEQHAQSPTLTQAFFNLKTETKPNGETTQSTEAPEVSRQVHFEEAAEDEEQEEDNGYDYNEDYDSYYNEEEEESAPYYSCDGAALIQQGSTTSTCDNANIQVLFDQEMYSPKILTSKAATYSSTDQET</sequence>
<dbReference type="PROSITE" id="PS50293">
    <property type="entry name" value="TPR_REGION"/>
    <property type="match status" value="1"/>
</dbReference>
<evidence type="ECO:0008006" key="15">
    <source>
        <dbReference type="Google" id="ProtNLM"/>
    </source>
</evidence>
<feature type="compositionally biased region" description="Low complexity" evidence="10">
    <location>
        <begin position="2578"/>
        <end position="2592"/>
    </location>
</feature>
<keyword evidence="9" id="KW-0175">Coiled coil</keyword>
<dbReference type="EMBL" id="OU963898">
    <property type="protein sequence ID" value="CAH0406038.1"/>
    <property type="molecule type" value="Genomic_DNA"/>
</dbReference>
<keyword evidence="2" id="KW-0479">Metal-binding</keyword>
<dbReference type="SMART" id="SM00028">
    <property type="entry name" value="TPR"/>
    <property type="match status" value="1"/>
</dbReference>
<dbReference type="Gene3D" id="1.25.40.10">
    <property type="entry name" value="Tetratricopeptide repeat domain"/>
    <property type="match status" value="1"/>
</dbReference>
<evidence type="ECO:0000259" key="11">
    <source>
        <dbReference type="PROSITE" id="PS50196"/>
    </source>
</evidence>
<dbReference type="PROSITE" id="PS50199">
    <property type="entry name" value="ZF_RANBP2_2"/>
    <property type="match status" value="3"/>
</dbReference>
<feature type="compositionally biased region" description="Polar residues" evidence="10">
    <location>
        <begin position="2486"/>
        <end position="2500"/>
    </location>
</feature>
<evidence type="ECO:0000313" key="13">
    <source>
        <dbReference type="EMBL" id="CAH0406038.1"/>
    </source>
</evidence>
<dbReference type="SMART" id="SM00160">
    <property type="entry name" value="RanBD"/>
    <property type="match status" value="4"/>
</dbReference>
<dbReference type="InterPro" id="IPR019734">
    <property type="entry name" value="TPR_rpt"/>
</dbReference>
<feature type="compositionally biased region" description="Basic and acidic residues" evidence="10">
    <location>
        <begin position="2860"/>
        <end position="2877"/>
    </location>
</feature>
<evidence type="ECO:0000256" key="3">
    <source>
        <dbReference type="ARBA" id="ARBA00022737"/>
    </source>
</evidence>
<feature type="domain" description="RanBP2-type" evidence="12">
    <location>
        <begin position="1825"/>
        <end position="1854"/>
    </location>
</feature>
<feature type="region of interest" description="Disordered" evidence="10">
    <location>
        <begin position="2570"/>
        <end position="2601"/>
    </location>
</feature>
<name>A0ABN8B8R5_CHISP</name>
<evidence type="ECO:0000259" key="12">
    <source>
        <dbReference type="PROSITE" id="PS50199"/>
    </source>
</evidence>
<dbReference type="CDD" id="cd13172">
    <property type="entry name" value="RanBD2_RanBP2_insect-like"/>
    <property type="match status" value="1"/>
</dbReference>
<dbReference type="Pfam" id="PF00641">
    <property type="entry name" value="Zn_ribbon_RanBP"/>
    <property type="match status" value="2"/>
</dbReference>
<feature type="domain" description="RanBP2-type" evidence="12">
    <location>
        <begin position="1748"/>
        <end position="1777"/>
    </location>
</feature>
<feature type="region of interest" description="Disordered" evidence="10">
    <location>
        <begin position="1984"/>
        <end position="2028"/>
    </location>
</feature>